<dbReference type="InterPro" id="IPR007627">
    <property type="entry name" value="RNA_pol_sigma70_r2"/>
</dbReference>
<protein>
    <recommendedName>
        <fullName evidence="6">RNA polymerase sigma factor</fullName>
    </recommendedName>
</protein>
<comment type="caution">
    <text evidence="9">The sequence shown here is derived from an EMBL/GenBank/DDBJ whole genome shotgun (WGS) entry which is preliminary data.</text>
</comment>
<dbReference type="InterPro" id="IPR013249">
    <property type="entry name" value="RNA_pol_sigma70_r4_t2"/>
</dbReference>
<dbReference type="InterPro" id="IPR039425">
    <property type="entry name" value="RNA_pol_sigma-70-like"/>
</dbReference>
<dbReference type="Gene3D" id="1.10.10.10">
    <property type="entry name" value="Winged helix-like DNA-binding domain superfamily/Winged helix DNA-binding domain"/>
    <property type="match status" value="1"/>
</dbReference>
<evidence type="ECO:0000256" key="5">
    <source>
        <dbReference type="ARBA" id="ARBA00023163"/>
    </source>
</evidence>
<evidence type="ECO:0000259" key="8">
    <source>
        <dbReference type="Pfam" id="PF08281"/>
    </source>
</evidence>
<dbReference type="InterPro" id="IPR013324">
    <property type="entry name" value="RNA_pol_sigma_r3/r4-like"/>
</dbReference>
<feature type="domain" description="RNA polymerase sigma factor 70 region 4 type 2" evidence="8">
    <location>
        <begin position="122"/>
        <end position="171"/>
    </location>
</feature>
<dbReference type="GO" id="GO:0006352">
    <property type="term" value="P:DNA-templated transcription initiation"/>
    <property type="evidence" value="ECO:0007669"/>
    <property type="project" value="InterPro"/>
</dbReference>
<dbReference type="GO" id="GO:0003677">
    <property type="term" value="F:DNA binding"/>
    <property type="evidence" value="ECO:0007669"/>
    <property type="project" value="UniProtKB-KW"/>
</dbReference>
<dbReference type="InterPro" id="IPR014284">
    <property type="entry name" value="RNA_pol_sigma-70_dom"/>
</dbReference>
<dbReference type="PROSITE" id="PS01063">
    <property type="entry name" value="SIGMA70_ECF"/>
    <property type="match status" value="1"/>
</dbReference>
<dbReference type="InterPro" id="IPR036388">
    <property type="entry name" value="WH-like_DNA-bd_sf"/>
</dbReference>
<dbReference type="GO" id="GO:0006950">
    <property type="term" value="P:response to stress"/>
    <property type="evidence" value="ECO:0007669"/>
    <property type="project" value="UniProtKB-ARBA"/>
</dbReference>
<evidence type="ECO:0000256" key="1">
    <source>
        <dbReference type="ARBA" id="ARBA00010641"/>
    </source>
</evidence>
<dbReference type="InterPro" id="IPR000838">
    <property type="entry name" value="RNA_pol_sigma70_ECF_CS"/>
</dbReference>
<evidence type="ECO:0000313" key="10">
    <source>
        <dbReference type="Proteomes" id="UP000295416"/>
    </source>
</evidence>
<name>A0A4R2P3B6_9BACL</name>
<proteinExistence type="inferred from homology"/>
<dbReference type="SUPFAM" id="SSF88659">
    <property type="entry name" value="Sigma3 and sigma4 domains of RNA polymerase sigma factors"/>
    <property type="match status" value="1"/>
</dbReference>
<dbReference type="NCBIfam" id="TIGR02937">
    <property type="entry name" value="sigma70-ECF"/>
    <property type="match status" value="1"/>
</dbReference>
<gene>
    <name evidence="9" type="ORF">EV207_11287</name>
</gene>
<keyword evidence="4 6" id="KW-0238">DNA-binding</keyword>
<keyword evidence="2 6" id="KW-0805">Transcription regulation</keyword>
<dbReference type="Gene3D" id="1.10.1740.10">
    <property type="match status" value="1"/>
</dbReference>
<dbReference type="SUPFAM" id="SSF88946">
    <property type="entry name" value="Sigma2 domain of RNA polymerase sigma factors"/>
    <property type="match status" value="1"/>
</dbReference>
<evidence type="ECO:0000259" key="7">
    <source>
        <dbReference type="Pfam" id="PF04542"/>
    </source>
</evidence>
<dbReference type="Pfam" id="PF04542">
    <property type="entry name" value="Sigma70_r2"/>
    <property type="match status" value="1"/>
</dbReference>
<dbReference type="AlphaFoldDB" id="A0A4R2P3B6"/>
<accession>A0A4R2P3B6</accession>
<dbReference type="CDD" id="cd06171">
    <property type="entry name" value="Sigma70_r4"/>
    <property type="match status" value="1"/>
</dbReference>
<evidence type="ECO:0000256" key="3">
    <source>
        <dbReference type="ARBA" id="ARBA00023082"/>
    </source>
</evidence>
<evidence type="ECO:0000256" key="2">
    <source>
        <dbReference type="ARBA" id="ARBA00023015"/>
    </source>
</evidence>
<keyword evidence="3 6" id="KW-0731">Sigma factor</keyword>
<evidence type="ECO:0000256" key="6">
    <source>
        <dbReference type="RuleBase" id="RU000716"/>
    </source>
</evidence>
<dbReference type="Proteomes" id="UP000295416">
    <property type="component" value="Unassembled WGS sequence"/>
</dbReference>
<evidence type="ECO:0000313" key="9">
    <source>
        <dbReference type="EMBL" id="TCP29162.1"/>
    </source>
</evidence>
<dbReference type="PANTHER" id="PTHR43133">
    <property type="entry name" value="RNA POLYMERASE ECF-TYPE SIGMA FACTO"/>
    <property type="match status" value="1"/>
</dbReference>
<dbReference type="EMBL" id="SLXK01000012">
    <property type="protein sequence ID" value="TCP29162.1"/>
    <property type="molecule type" value="Genomic_DNA"/>
</dbReference>
<dbReference type="RefSeq" id="WP_165886901.1">
    <property type="nucleotide sequence ID" value="NZ_SLXK01000012.1"/>
</dbReference>
<sequence>MSLALHKRKASETDLEELYQTFYQRVYRAAMVICRDPYLAEDIIQETFIKAIKKLDTLADHQKIGPWLLTIASRTAIDTLRKEKRKRALSLDSIAMFKKDMLMEACDVERDVESLLFEQEVQADINQLKPEFREIILLKCFKGLKENEIAAKLGLSKGTVKSRLYRARQQMRCHWKPPI</sequence>
<dbReference type="InterPro" id="IPR013325">
    <property type="entry name" value="RNA_pol_sigma_r2"/>
</dbReference>
<evidence type="ECO:0000256" key="4">
    <source>
        <dbReference type="ARBA" id="ARBA00023125"/>
    </source>
</evidence>
<reference evidence="9 10" key="1">
    <citation type="submission" date="2019-03" db="EMBL/GenBank/DDBJ databases">
        <title>Genomic Encyclopedia of Type Strains, Phase IV (KMG-IV): sequencing the most valuable type-strain genomes for metagenomic binning, comparative biology and taxonomic classification.</title>
        <authorList>
            <person name="Goeker M."/>
        </authorList>
    </citation>
    <scope>NUCLEOTIDE SEQUENCE [LARGE SCALE GENOMIC DNA]</scope>
    <source>
        <strain evidence="9 10">DSM 19377</strain>
    </source>
</reference>
<keyword evidence="10" id="KW-1185">Reference proteome</keyword>
<dbReference type="GO" id="GO:0016987">
    <property type="term" value="F:sigma factor activity"/>
    <property type="evidence" value="ECO:0007669"/>
    <property type="project" value="UniProtKB-KW"/>
</dbReference>
<organism evidence="9 10">
    <name type="scientific">Scopulibacillus darangshiensis</name>
    <dbReference type="NCBI Taxonomy" id="442528"/>
    <lineage>
        <taxon>Bacteria</taxon>
        <taxon>Bacillati</taxon>
        <taxon>Bacillota</taxon>
        <taxon>Bacilli</taxon>
        <taxon>Bacillales</taxon>
        <taxon>Sporolactobacillaceae</taxon>
        <taxon>Scopulibacillus</taxon>
    </lineage>
</organism>
<dbReference type="PANTHER" id="PTHR43133:SF8">
    <property type="entry name" value="RNA POLYMERASE SIGMA FACTOR HI_1459-RELATED"/>
    <property type="match status" value="1"/>
</dbReference>
<feature type="domain" description="RNA polymerase sigma-70 region 2" evidence="7">
    <location>
        <begin position="18"/>
        <end position="85"/>
    </location>
</feature>
<keyword evidence="5 6" id="KW-0804">Transcription</keyword>
<comment type="similarity">
    <text evidence="1 6">Belongs to the sigma-70 factor family. ECF subfamily.</text>
</comment>
<dbReference type="Pfam" id="PF08281">
    <property type="entry name" value="Sigma70_r4_2"/>
    <property type="match status" value="1"/>
</dbReference>